<dbReference type="InterPro" id="IPR029063">
    <property type="entry name" value="SAM-dependent_MTases_sf"/>
</dbReference>
<dbReference type="GO" id="GO:0032259">
    <property type="term" value="P:methylation"/>
    <property type="evidence" value="ECO:0007669"/>
    <property type="project" value="UniProtKB-KW"/>
</dbReference>
<keyword evidence="2" id="KW-0489">Methyltransferase</keyword>
<dbReference type="Pfam" id="PF13649">
    <property type="entry name" value="Methyltransf_25"/>
    <property type="match status" value="1"/>
</dbReference>
<evidence type="ECO:0000259" key="1">
    <source>
        <dbReference type="Pfam" id="PF13649"/>
    </source>
</evidence>
<proteinExistence type="predicted"/>
<dbReference type="RefSeq" id="WP_110341202.1">
    <property type="nucleotide sequence ID" value="NZ_JBHVKT010000047.1"/>
</dbReference>
<sequence>MDSTAWDRRYTGAEFEWTTEPNRFVVEQTTGLTPGRALDLGTGEGRNAVWLAEQGWTVSGVDFSTVGLDKARRLAHARDVRVDWTLADVRDYQPEPSAFALVLVAYLHLPSAELPRVLDRAASAVATKGTLLVIGHDLTNLTAGVGGPPDPDVLYTPEGIVAALPALRIERAERLRRPLQQGEAIDTLVRATRT</sequence>
<name>A0A318LF77_9PSEU</name>
<dbReference type="CDD" id="cd02440">
    <property type="entry name" value="AdoMet_MTases"/>
    <property type="match status" value="1"/>
</dbReference>
<dbReference type="GO" id="GO:0008168">
    <property type="term" value="F:methyltransferase activity"/>
    <property type="evidence" value="ECO:0007669"/>
    <property type="project" value="UniProtKB-KW"/>
</dbReference>
<dbReference type="Gene3D" id="3.40.50.150">
    <property type="entry name" value="Vaccinia Virus protein VP39"/>
    <property type="match status" value="1"/>
</dbReference>
<accession>A0A318LF77</accession>
<evidence type="ECO:0000313" key="3">
    <source>
        <dbReference type="Proteomes" id="UP000247892"/>
    </source>
</evidence>
<keyword evidence="3" id="KW-1185">Reference proteome</keyword>
<gene>
    <name evidence="2" type="ORF">BA062_25630</name>
</gene>
<protein>
    <submittedName>
        <fullName evidence="2">Methyltransferase</fullName>
    </submittedName>
</protein>
<dbReference type="AlphaFoldDB" id="A0A318LF77"/>
<reference evidence="2 3" key="1">
    <citation type="submission" date="2016-07" db="EMBL/GenBank/DDBJ databases">
        <title>Draft genome sequence of Prauserella sp. YIM 121212, isolated from alkaline soil.</title>
        <authorList>
            <person name="Ruckert C."/>
            <person name="Albersmeier A."/>
            <person name="Jiang C.-L."/>
            <person name="Jiang Y."/>
            <person name="Kalinowski J."/>
            <person name="Schneider O."/>
            <person name="Winkler A."/>
            <person name="Zotchev S.B."/>
        </authorList>
    </citation>
    <scope>NUCLEOTIDE SEQUENCE [LARGE SCALE GENOMIC DNA]</scope>
    <source>
        <strain evidence="2 3">YIM 121212</strain>
    </source>
</reference>
<evidence type="ECO:0000313" key="2">
    <source>
        <dbReference type="EMBL" id="PXY25540.1"/>
    </source>
</evidence>
<dbReference type="OrthoDB" id="9786503at2"/>
<keyword evidence="2" id="KW-0808">Transferase</keyword>
<comment type="caution">
    <text evidence="2">The sequence shown here is derived from an EMBL/GenBank/DDBJ whole genome shotgun (WGS) entry which is preliminary data.</text>
</comment>
<feature type="domain" description="Methyltransferase" evidence="1">
    <location>
        <begin position="38"/>
        <end position="129"/>
    </location>
</feature>
<dbReference type="SUPFAM" id="SSF53335">
    <property type="entry name" value="S-adenosyl-L-methionine-dependent methyltransferases"/>
    <property type="match status" value="1"/>
</dbReference>
<dbReference type="Proteomes" id="UP000247892">
    <property type="component" value="Unassembled WGS sequence"/>
</dbReference>
<dbReference type="InterPro" id="IPR041698">
    <property type="entry name" value="Methyltransf_25"/>
</dbReference>
<organism evidence="2 3">
    <name type="scientific">Prauserella flavalba</name>
    <dbReference type="NCBI Taxonomy" id="1477506"/>
    <lineage>
        <taxon>Bacteria</taxon>
        <taxon>Bacillati</taxon>
        <taxon>Actinomycetota</taxon>
        <taxon>Actinomycetes</taxon>
        <taxon>Pseudonocardiales</taxon>
        <taxon>Pseudonocardiaceae</taxon>
        <taxon>Prauserella</taxon>
    </lineage>
</organism>
<dbReference type="EMBL" id="MASU01000012">
    <property type="protein sequence ID" value="PXY25540.1"/>
    <property type="molecule type" value="Genomic_DNA"/>
</dbReference>